<comment type="caution">
    <text evidence="1">The sequence shown here is derived from an EMBL/GenBank/DDBJ whole genome shotgun (WGS) entry which is preliminary data.</text>
</comment>
<organism evidence="1 2">
    <name type="scientific">Brachionus plicatilis</name>
    <name type="common">Marine rotifer</name>
    <name type="synonym">Brachionus muelleri</name>
    <dbReference type="NCBI Taxonomy" id="10195"/>
    <lineage>
        <taxon>Eukaryota</taxon>
        <taxon>Metazoa</taxon>
        <taxon>Spiralia</taxon>
        <taxon>Gnathifera</taxon>
        <taxon>Rotifera</taxon>
        <taxon>Eurotatoria</taxon>
        <taxon>Monogononta</taxon>
        <taxon>Pseudotrocha</taxon>
        <taxon>Ploima</taxon>
        <taxon>Brachionidae</taxon>
        <taxon>Brachionus</taxon>
    </lineage>
</organism>
<accession>A0A3M7PLC4</accession>
<name>A0A3M7PLC4_BRAPC</name>
<proteinExistence type="predicted"/>
<dbReference type="AlphaFoldDB" id="A0A3M7PLC4"/>
<dbReference type="STRING" id="10195.A0A3M7PLC4"/>
<evidence type="ECO:0000313" key="1">
    <source>
        <dbReference type="EMBL" id="RMZ99859.1"/>
    </source>
</evidence>
<sequence length="118" mass="13292">MSGLIPPPPQFDYEPDNTDNYGQKWTAWLSSQHAIKIAAILSVSGPRVEEVYETNKTAATKTYKDATNLLDNFFSPKKDTIFSTVIFRQMAQLKGEQIAQYIQRLRITAAQCEFGDGN</sequence>
<gene>
    <name evidence="1" type="ORF">BpHYR1_041328</name>
</gene>
<reference evidence="1 2" key="1">
    <citation type="journal article" date="2018" name="Sci. Rep.">
        <title>Genomic signatures of local adaptation to the degree of environmental predictability in rotifers.</title>
        <authorList>
            <person name="Franch-Gras L."/>
            <person name="Hahn C."/>
            <person name="Garcia-Roger E.M."/>
            <person name="Carmona M.J."/>
            <person name="Serra M."/>
            <person name="Gomez A."/>
        </authorList>
    </citation>
    <scope>NUCLEOTIDE SEQUENCE [LARGE SCALE GENOMIC DNA]</scope>
    <source>
        <strain evidence="1">HYR1</strain>
    </source>
</reference>
<keyword evidence="2" id="KW-1185">Reference proteome</keyword>
<evidence type="ECO:0000313" key="2">
    <source>
        <dbReference type="Proteomes" id="UP000276133"/>
    </source>
</evidence>
<dbReference type="Proteomes" id="UP000276133">
    <property type="component" value="Unassembled WGS sequence"/>
</dbReference>
<dbReference type="PANTHER" id="PTHR33198">
    <property type="entry name" value="ANK_REP_REGION DOMAIN-CONTAINING PROTEIN-RELATED"/>
    <property type="match status" value="1"/>
</dbReference>
<dbReference type="OrthoDB" id="8039770at2759"/>
<protein>
    <submittedName>
        <fullName evidence="1">Retrovirus-related Pol poly from transposon</fullName>
    </submittedName>
</protein>
<dbReference type="EMBL" id="REGN01010013">
    <property type="protein sequence ID" value="RMZ99859.1"/>
    <property type="molecule type" value="Genomic_DNA"/>
</dbReference>